<reference evidence="12" key="2">
    <citation type="submission" date="2014-09" db="EMBL/GenBank/DDBJ databases">
        <authorList>
            <person name="GOMEZ-VALERO Laura"/>
        </authorList>
    </citation>
    <scope>NUCLEOTIDE SEQUENCE</scope>
    <source>
        <strain evidence="12">ATCC33218</strain>
    </source>
</reference>
<name>A0A098GI60_LEGMI</name>
<dbReference type="REBASE" id="95992">
    <property type="entry name" value="Tmi33218ORF2935P"/>
</dbReference>
<evidence type="ECO:0000256" key="10">
    <source>
        <dbReference type="RuleBase" id="RU364115"/>
    </source>
</evidence>
<comment type="similarity">
    <text evidence="2 10">Belongs to the HsdR family.</text>
</comment>
<evidence type="ECO:0000313" key="15">
    <source>
        <dbReference type="Proteomes" id="UP000182998"/>
    </source>
</evidence>
<reference evidence="13 15" key="3">
    <citation type="submission" date="2016-10" db="EMBL/GenBank/DDBJ databases">
        <authorList>
            <person name="Varghese N."/>
            <person name="Submissions S."/>
        </authorList>
    </citation>
    <scope>NUCLEOTIDE SEQUENCE [LARGE SCALE GENOMIC DNA]</scope>
    <source>
        <strain evidence="13 15">ATCC 33218</strain>
    </source>
</reference>
<sequence length="1026" mass="116543">MINEDQVEQLAIQWFQELGYDYLYGPDIAYDGINPLRADYQSVLIERRLSSALSRLNPNAPASTIEEAIAKLKNPQKASLIQNNLSFHHMLTQGIGLEVKTEDGWQGERIKLIDFHHPENNDFLIVNQFTLKGSKMNRRPDIVVFINGIPISVIELKNPADESADIFKAYNDLQTYKQEIEDLFIFNEACIISDGINARIGSLTASEERYMYWRTVKDEADRPLLSYELEILIRGFFDKALLLDYLQYFILFEDNGKSIIKKIAGYHQFHAVREAVNSVIEAAKKKHRKGGVVWHTQGSGKSISMVCFASKLTKQAEMKNPTLLVVTDRNDLDGQLYGTFCKSTQLLGQQPVQMDSIDALREYLSNKPAGGIIFTTIQKFSLKKDEEHFPLLSDRENIVVIADEAHRSQYGFDAMLDDDGSFKYGYAQHLRDAVPNATFLGFTGTPIEGTDRDTRAVFGDYISIYDIEDAVKDGATVPIYYESRLAKLDLDSEILKEIDEDVSCLVEDEELANREQFKSKWTALEKLVGAEQRIKQVAHDLVCHFEERTAAIRGKGMIVAMSRHIAVRMYDVIIAERPDWHSEDPLKGKIKIIMTGTKSDDTIMQPHLYSKKIKEDIEKRFKDPDDELQLVIVRDMWLTGFDAPCAHTMYIDKPMKAHNLMQAITRINRVFKDKKGGVVVDYIGIASELKSALKDYANSGGKGRTTVDVAEALAEFLKRLDIVRNMYHSFDYSAYQTNAHQLLVPAANHILGLDDGKKRYLDEVLALSKAFSLCATTDEARICREEVAFFQAIKSVIQKASRSNRKGIDKQAAIKQIIDNAIISEGVEDIFELAGLDKPNIGILSEEFLEDVAHMPYKNLAVELLEKLINDNIKAKTRCNVILEKKFSERLQASMNKYHNRAIQTAQVIEELIQMAKDMAKATQHGQDLGLNDDELAFYDALAENESAIRELGDETLKKIAQELTLKLRNSISVDWQKRDSVRAKMRNLIRIILRRYKYPPDKQADAINLVMDQAAALSDQWSQRL</sequence>
<dbReference type="PANTHER" id="PTHR30195:SF15">
    <property type="entry name" value="TYPE I RESTRICTION ENZYME HINDI ENDONUCLEASE SUBUNIT"/>
    <property type="match status" value="1"/>
</dbReference>
<evidence type="ECO:0000256" key="2">
    <source>
        <dbReference type="ARBA" id="ARBA00008598"/>
    </source>
</evidence>
<dbReference type="SUPFAM" id="SSF52540">
    <property type="entry name" value="P-loop containing nucleoside triphosphate hydrolases"/>
    <property type="match status" value="2"/>
</dbReference>
<dbReference type="SMART" id="SM00487">
    <property type="entry name" value="DEXDc"/>
    <property type="match status" value="1"/>
</dbReference>
<dbReference type="CDD" id="cd18800">
    <property type="entry name" value="SF2_C_EcoR124I-like"/>
    <property type="match status" value="1"/>
</dbReference>
<dbReference type="GO" id="GO:0009035">
    <property type="term" value="F:type I site-specific deoxyribonuclease activity"/>
    <property type="evidence" value="ECO:0007669"/>
    <property type="project" value="UniProtKB-EC"/>
</dbReference>
<dbReference type="InterPro" id="IPR051268">
    <property type="entry name" value="Type-I_R_enzyme_R_subunit"/>
</dbReference>
<keyword evidence="8 10" id="KW-0067">ATP-binding</keyword>
<dbReference type="EC" id="3.1.21.3" evidence="10"/>
<evidence type="ECO:0000313" key="13">
    <source>
        <dbReference type="EMBL" id="SCY73328.1"/>
    </source>
</evidence>
<dbReference type="EMBL" id="LN614830">
    <property type="protein sequence ID" value="CEG62173.1"/>
    <property type="molecule type" value="Genomic_DNA"/>
</dbReference>
<dbReference type="Gene3D" id="3.40.50.300">
    <property type="entry name" value="P-loop containing nucleotide triphosphate hydrolases"/>
    <property type="match status" value="3"/>
</dbReference>
<accession>A0A098GI60</accession>
<feature type="domain" description="Helicase ATP-binding" evidence="11">
    <location>
        <begin position="282"/>
        <end position="464"/>
    </location>
</feature>
<dbReference type="Pfam" id="PF11867">
    <property type="entry name" value="T1RH-like_C"/>
    <property type="match status" value="1"/>
</dbReference>
<dbReference type="Proteomes" id="UP000032414">
    <property type="component" value="Chromosome I"/>
</dbReference>
<evidence type="ECO:0000256" key="5">
    <source>
        <dbReference type="ARBA" id="ARBA00022747"/>
    </source>
</evidence>
<dbReference type="PANTHER" id="PTHR30195">
    <property type="entry name" value="TYPE I SITE-SPECIFIC DEOXYRIBONUCLEASE PROTEIN SUBUNIT M AND R"/>
    <property type="match status" value="1"/>
</dbReference>
<dbReference type="InterPro" id="IPR007409">
    <property type="entry name" value="Restrct_endonuc_type1_HsdR_N"/>
</dbReference>
<keyword evidence="15" id="KW-1185">Reference proteome</keyword>
<dbReference type="InterPro" id="IPR055180">
    <property type="entry name" value="HsdR_RecA-like_helicase_dom_2"/>
</dbReference>
<dbReference type="Pfam" id="PF04313">
    <property type="entry name" value="HSDR_N"/>
    <property type="match status" value="1"/>
</dbReference>
<dbReference type="InterPro" id="IPR004473">
    <property type="entry name" value="Restrct_endonuc_typeI_HsdR"/>
</dbReference>
<evidence type="ECO:0000313" key="14">
    <source>
        <dbReference type="Proteomes" id="UP000032414"/>
    </source>
</evidence>
<keyword evidence="3" id="KW-0540">Nuclease</keyword>
<keyword evidence="6" id="KW-0255">Endonuclease</keyword>
<evidence type="ECO:0000256" key="1">
    <source>
        <dbReference type="ARBA" id="ARBA00000851"/>
    </source>
</evidence>
<protein>
    <recommendedName>
        <fullName evidence="10">Type I restriction enzyme endonuclease subunit</fullName>
        <shortName evidence="10">R protein</shortName>
        <ecNumber evidence="10">3.1.21.3</ecNumber>
    </recommendedName>
</protein>
<evidence type="ECO:0000313" key="12">
    <source>
        <dbReference type="EMBL" id="CEG62173.1"/>
    </source>
</evidence>
<comment type="subunit">
    <text evidence="10">The type I restriction/modification system is composed of three polypeptides R, M and S.</text>
</comment>
<dbReference type="CDD" id="cd18030">
    <property type="entry name" value="DEXHc_RE_I_HsdR"/>
    <property type="match status" value="1"/>
</dbReference>
<dbReference type="CDD" id="cd22332">
    <property type="entry name" value="HsdR_N"/>
    <property type="match status" value="1"/>
</dbReference>
<proteinExistence type="inferred from homology"/>
<dbReference type="STRING" id="451.B6N58_13530"/>
<evidence type="ECO:0000256" key="3">
    <source>
        <dbReference type="ARBA" id="ARBA00022722"/>
    </source>
</evidence>
<dbReference type="PATRIC" id="fig|451.8.peg.2527"/>
<gene>
    <name evidence="12" type="ORF">LMI_2938</name>
    <name evidence="13" type="ORF">SAMN02982997_02691</name>
</gene>
<dbReference type="Proteomes" id="UP000182998">
    <property type="component" value="Unassembled WGS sequence"/>
</dbReference>
<dbReference type="Pfam" id="PF22679">
    <property type="entry name" value="T1R_D3-like"/>
    <property type="match status" value="1"/>
</dbReference>
<dbReference type="GO" id="GO:0003677">
    <property type="term" value="F:DNA binding"/>
    <property type="evidence" value="ECO:0007669"/>
    <property type="project" value="UniProtKB-KW"/>
</dbReference>
<dbReference type="PROSITE" id="PS51192">
    <property type="entry name" value="HELICASE_ATP_BIND_1"/>
    <property type="match status" value="1"/>
</dbReference>
<dbReference type="AlphaFoldDB" id="A0A098GI60"/>
<organism evidence="12 14">
    <name type="scientific">Legionella micdadei</name>
    <name type="common">Tatlockia micdadei</name>
    <dbReference type="NCBI Taxonomy" id="451"/>
    <lineage>
        <taxon>Bacteria</taxon>
        <taxon>Pseudomonadati</taxon>
        <taxon>Pseudomonadota</taxon>
        <taxon>Gammaproteobacteria</taxon>
        <taxon>Legionellales</taxon>
        <taxon>Legionellaceae</taxon>
        <taxon>Legionella</taxon>
    </lineage>
</organism>
<dbReference type="GO" id="GO:0009307">
    <property type="term" value="P:DNA restriction-modification system"/>
    <property type="evidence" value="ECO:0007669"/>
    <property type="project" value="UniProtKB-KW"/>
</dbReference>
<keyword evidence="9 10" id="KW-0238">DNA-binding</keyword>
<evidence type="ECO:0000256" key="6">
    <source>
        <dbReference type="ARBA" id="ARBA00022759"/>
    </source>
</evidence>
<dbReference type="Pfam" id="PF18766">
    <property type="entry name" value="SWI2_SNF2"/>
    <property type="match status" value="1"/>
</dbReference>
<keyword evidence="4 10" id="KW-0547">Nucleotide-binding</keyword>
<dbReference type="NCBIfam" id="TIGR00348">
    <property type="entry name" value="hsdR"/>
    <property type="match status" value="1"/>
</dbReference>
<evidence type="ECO:0000256" key="7">
    <source>
        <dbReference type="ARBA" id="ARBA00022801"/>
    </source>
</evidence>
<dbReference type="InterPro" id="IPR040980">
    <property type="entry name" value="SWI2_SNF2"/>
</dbReference>
<dbReference type="InterPro" id="IPR027417">
    <property type="entry name" value="P-loop_NTPase"/>
</dbReference>
<reference evidence="14" key="1">
    <citation type="submission" date="2014-09" db="EMBL/GenBank/DDBJ databases">
        <authorList>
            <person name="Gomez-Valero L."/>
        </authorList>
    </citation>
    <scope>NUCLEOTIDE SEQUENCE [LARGE SCALE GENOMIC DNA]</scope>
    <source>
        <strain evidence="14">ATCC33218</strain>
    </source>
</reference>
<comment type="function">
    <text evidence="10">Subunit R is required for both nuclease and ATPase activities, but not for modification.</text>
</comment>
<evidence type="ECO:0000256" key="9">
    <source>
        <dbReference type="ARBA" id="ARBA00023125"/>
    </source>
</evidence>
<keyword evidence="7 10" id="KW-0378">Hydrolase</keyword>
<evidence type="ECO:0000259" key="11">
    <source>
        <dbReference type="PROSITE" id="PS51192"/>
    </source>
</evidence>
<dbReference type="InterPro" id="IPR014001">
    <property type="entry name" value="Helicase_ATP-bd"/>
</dbReference>
<dbReference type="RefSeq" id="WP_197540463.1">
    <property type="nucleotide sequence ID" value="NZ_CP020614.1"/>
</dbReference>
<dbReference type="HOGENOM" id="CLU_005762_1_0_6"/>
<keyword evidence="5 10" id="KW-0680">Restriction system</keyword>
<dbReference type="Gene3D" id="3.90.1570.50">
    <property type="match status" value="1"/>
</dbReference>
<evidence type="ECO:0000256" key="8">
    <source>
        <dbReference type="ARBA" id="ARBA00022840"/>
    </source>
</evidence>
<comment type="catalytic activity">
    <reaction evidence="1 10">
        <text>Endonucleolytic cleavage of DNA to give random double-stranded fragments with terminal 5'-phosphates, ATP is simultaneously hydrolyzed.</text>
        <dbReference type="EC" id="3.1.21.3"/>
    </reaction>
</comment>
<dbReference type="KEGG" id="tmc:LMI_2938"/>
<dbReference type="EMBL" id="FMVN01000016">
    <property type="protein sequence ID" value="SCY73328.1"/>
    <property type="molecule type" value="Genomic_DNA"/>
</dbReference>
<evidence type="ECO:0000256" key="4">
    <source>
        <dbReference type="ARBA" id="ARBA00022741"/>
    </source>
</evidence>
<dbReference type="InterPro" id="IPR021810">
    <property type="entry name" value="T1RH-like_C"/>
</dbReference>
<dbReference type="GO" id="GO:0005524">
    <property type="term" value="F:ATP binding"/>
    <property type="evidence" value="ECO:0007669"/>
    <property type="project" value="UniProtKB-KW"/>
</dbReference>